<proteinExistence type="inferred from homology"/>
<evidence type="ECO:0000256" key="3">
    <source>
        <dbReference type="ARBA" id="ARBA00022525"/>
    </source>
</evidence>
<feature type="compositionally biased region" description="Pro residues" evidence="6">
    <location>
        <begin position="195"/>
        <end position="208"/>
    </location>
</feature>
<dbReference type="GO" id="GO:0005576">
    <property type="term" value="C:extracellular region"/>
    <property type="evidence" value="ECO:0007669"/>
    <property type="project" value="UniProtKB-SubCell"/>
</dbReference>
<dbReference type="InterPro" id="IPR038412">
    <property type="entry name" value="Pepsin-I3_sf"/>
</dbReference>
<evidence type="ECO:0000313" key="9">
    <source>
        <dbReference type="WBParaSite" id="PgR136_g005_t01"/>
    </source>
</evidence>
<feature type="domain" description="Pepsin inhibitor-3-like repeated" evidence="7">
    <location>
        <begin position="122"/>
        <end position="176"/>
    </location>
</feature>
<dbReference type="InterPro" id="IPR051901">
    <property type="entry name" value="Protease_Inhibitor_I33"/>
</dbReference>
<evidence type="ECO:0000313" key="10">
    <source>
        <dbReference type="WBParaSite" id="PgR136_g005_t02"/>
    </source>
</evidence>
<dbReference type="PANTHER" id="PTHR37969:SF3">
    <property type="entry name" value="PROTEIN CBG13131"/>
    <property type="match status" value="1"/>
</dbReference>
<organism evidence="8 11">
    <name type="scientific">Parascaris univalens</name>
    <name type="common">Nematode worm</name>
    <dbReference type="NCBI Taxonomy" id="6257"/>
    <lineage>
        <taxon>Eukaryota</taxon>
        <taxon>Metazoa</taxon>
        <taxon>Ecdysozoa</taxon>
        <taxon>Nematoda</taxon>
        <taxon>Chromadorea</taxon>
        <taxon>Rhabditida</taxon>
        <taxon>Spirurina</taxon>
        <taxon>Ascaridomorpha</taxon>
        <taxon>Ascaridoidea</taxon>
        <taxon>Ascarididae</taxon>
        <taxon>Parascaris</taxon>
    </lineage>
</organism>
<evidence type="ECO:0000313" key="8">
    <source>
        <dbReference type="Proteomes" id="UP000887569"/>
    </source>
</evidence>
<evidence type="ECO:0000256" key="5">
    <source>
        <dbReference type="ARBA" id="ARBA00023157"/>
    </source>
</evidence>
<dbReference type="Proteomes" id="UP000887569">
    <property type="component" value="Unplaced"/>
</dbReference>
<accession>A0A915CFI2</accession>
<keyword evidence="5" id="KW-1015">Disulfide bond</keyword>
<keyword evidence="4" id="KW-0732">Signal</keyword>
<keyword evidence="3" id="KW-0964">Secreted</keyword>
<dbReference type="WBParaSite" id="PgR136_g005_t03">
    <property type="protein sequence ID" value="PgR136_g005_t03"/>
    <property type="gene ID" value="PgR136_g005"/>
</dbReference>
<reference evidence="9 10" key="1">
    <citation type="submission" date="2022-11" db="UniProtKB">
        <authorList>
            <consortium name="WormBaseParasite"/>
        </authorList>
    </citation>
    <scope>IDENTIFICATION</scope>
</reference>
<dbReference type="Gene3D" id="3.30.1120.50">
    <property type="entry name" value="Pepsin inhibitor-3"/>
    <property type="match status" value="2"/>
</dbReference>
<evidence type="ECO:0000256" key="4">
    <source>
        <dbReference type="ARBA" id="ARBA00022729"/>
    </source>
</evidence>
<name>A0A915CFI2_PARUN</name>
<comment type="similarity">
    <text evidence="2">Belongs to the protease inhibitor I33 family.</text>
</comment>
<dbReference type="WBParaSite" id="PgR136_g005_t01">
    <property type="protein sequence ID" value="PgR136_g005_t01"/>
    <property type="gene ID" value="PgR136_g005"/>
</dbReference>
<keyword evidence="8" id="KW-1185">Reference proteome</keyword>
<dbReference type="Pfam" id="PF06394">
    <property type="entry name" value="Pepsin-I3"/>
    <property type="match status" value="1"/>
</dbReference>
<dbReference type="WBParaSite" id="PgR136_g005_t02">
    <property type="protein sequence ID" value="PgR136_g005_t02"/>
    <property type="gene ID" value="PgR136_g005"/>
</dbReference>
<dbReference type="SUPFAM" id="SSF55149">
    <property type="entry name" value="Pepsin inhibitor-3"/>
    <property type="match status" value="1"/>
</dbReference>
<evidence type="ECO:0000259" key="7">
    <source>
        <dbReference type="Pfam" id="PF06394"/>
    </source>
</evidence>
<evidence type="ECO:0000313" key="11">
    <source>
        <dbReference type="WBParaSite" id="PgR136_g005_t03"/>
    </source>
</evidence>
<sequence>MQSNITLQRANWNKQMSVYFFLRQHIRLTFIRILESSIKNTTMRSRLLLSIVALLFADSANGIFLYGISSGPLPCQIKNYQIFLANLPWRKLEKGEMKDAEAYKVRSEQCQKFHDFSNNCTKPPSFCGGNDMKMYNFAGCIVLGDKLYKDGAYAGDLTADDSAELDSFNKDLAEFNRKQSLERLPKDTPFLRPLGIPPPGASRPPMPPDFCRQQ</sequence>
<dbReference type="PANTHER" id="PTHR37969">
    <property type="entry name" value="PROTEIN CBG07421-RELATED"/>
    <property type="match status" value="1"/>
</dbReference>
<evidence type="ECO:0000256" key="2">
    <source>
        <dbReference type="ARBA" id="ARBA00008019"/>
    </source>
</evidence>
<feature type="region of interest" description="Disordered" evidence="6">
    <location>
        <begin position="184"/>
        <end position="214"/>
    </location>
</feature>
<comment type="subcellular location">
    <subcellularLocation>
        <location evidence="1">Secreted</location>
    </subcellularLocation>
</comment>
<dbReference type="AlphaFoldDB" id="A0A915CFI2"/>
<protein>
    <submittedName>
        <fullName evidence="9 10">Pepsin inhibitor-3-like repeated domain-containing protein</fullName>
    </submittedName>
</protein>
<evidence type="ECO:0000256" key="6">
    <source>
        <dbReference type="SAM" id="MobiDB-lite"/>
    </source>
</evidence>
<evidence type="ECO:0000256" key="1">
    <source>
        <dbReference type="ARBA" id="ARBA00004613"/>
    </source>
</evidence>
<dbReference type="InterPro" id="IPR010480">
    <property type="entry name" value="Pepsin-I3"/>
</dbReference>